<comment type="subunit">
    <text evidence="2 4">Homodimer.</text>
</comment>
<dbReference type="InterPro" id="IPR044859">
    <property type="entry name" value="Allene_oxi_cyc_Dirigent"/>
</dbReference>
<gene>
    <name evidence="6" type="ORF">TRITD_4Bv1G204150</name>
</gene>
<dbReference type="Gene3D" id="2.40.480.10">
    <property type="entry name" value="Allene oxide cyclase-like"/>
    <property type="match status" value="1"/>
</dbReference>
<evidence type="ECO:0000256" key="1">
    <source>
        <dbReference type="ARBA" id="ARBA00010746"/>
    </source>
</evidence>
<keyword evidence="4" id="KW-0052">Apoplast</keyword>
<name>A0A9R0WH50_TRITD</name>
<reference evidence="6 7" key="1">
    <citation type="submission" date="2017-09" db="EMBL/GenBank/DDBJ databases">
        <authorList>
            <consortium name="International Durum Wheat Genome Sequencing Consortium (IDWGSC)"/>
            <person name="Milanesi L."/>
        </authorList>
    </citation>
    <scope>NUCLEOTIDE SEQUENCE [LARGE SCALE GENOMIC DNA]</scope>
    <source>
        <strain evidence="7">cv. Svevo</strain>
    </source>
</reference>
<dbReference type="PANTHER" id="PTHR21495">
    <property type="entry name" value="NUCLEOPORIN-RELATED"/>
    <property type="match status" value="1"/>
</dbReference>
<sequence>MHAPLGLGPSPWHARSVDRHGSPTHHHLCSSSPSTHVIVSPAACAFRGVGARESYHLRFYMHDFSNGPNASAVVVAHGTGPLLGGSKDRRFGDVVVMDDTLTEGPNTTSRALGRAQGFYIASSSISGDPTLHVSMDLVVTSGPCSGSTLAVTGRDNVLAPVRELPVVGGMGRFRMATGYVLMKTVNWHGNDVLLELDAYVHA</sequence>
<organism evidence="6 7">
    <name type="scientific">Triticum turgidum subsp. durum</name>
    <name type="common">Durum wheat</name>
    <name type="synonym">Triticum durum</name>
    <dbReference type="NCBI Taxonomy" id="4567"/>
    <lineage>
        <taxon>Eukaryota</taxon>
        <taxon>Viridiplantae</taxon>
        <taxon>Streptophyta</taxon>
        <taxon>Embryophyta</taxon>
        <taxon>Tracheophyta</taxon>
        <taxon>Spermatophyta</taxon>
        <taxon>Magnoliopsida</taxon>
        <taxon>Liliopsida</taxon>
        <taxon>Poales</taxon>
        <taxon>Poaceae</taxon>
        <taxon>BOP clade</taxon>
        <taxon>Pooideae</taxon>
        <taxon>Triticodae</taxon>
        <taxon>Triticeae</taxon>
        <taxon>Triticinae</taxon>
        <taxon>Triticum</taxon>
    </lineage>
</organism>
<dbReference type="Pfam" id="PF03018">
    <property type="entry name" value="Dirigent"/>
    <property type="match status" value="1"/>
</dbReference>
<comment type="similarity">
    <text evidence="1 4">Belongs to the plant dirigent protein family.</text>
</comment>
<evidence type="ECO:0000256" key="3">
    <source>
        <dbReference type="ARBA" id="ARBA00022525"/>
    </source>
</evidence>
<dbReference type="Proteomes" id="UP000324705">
    <property type="component" value="Chromosome 4B"/>
</dbReference>
<dbReference type="Gramene" id="TRITD4Bv1G204150.1">
    <property type="protein sequence ID" value="TRITD4Bv1G204150.1"/>
    <property type="gene ID" value="TRITD4Bv1G204150"/>
</dbReference>
<evidence type="ECO:0000313" key="7">
    <source>
        <dbReference type="Proteomes" id="UP000324705"/>
    </source>
</evidence>
<evidence type="ECO:0000256" key="2">
    <source>
        <dbReference type="ARBA" id="ARBA00011738"/>
    </source>
</evidence>
<evidence type="ECO:0000256" key="4">
    <source>
        <dbReference type="RuleBase" id="RU363099"/>
    </source>
</evidence>
<keyword evidence="3 4" id="KW-0964">Secreted</keyword>
<dbReference type="GO" id="GO:0009699">
    <property type="term" value="P:phenylpropanoid biosynthetic process"/>
    <property type="evidence" value="ECO:0007669"/>
    <property type="project" value="UniProtKB-ARBA"/>
</dbReference>
<feature type="region of interest" description="Disordered" evidence="5">
    <location>
        <begin position="1"/>
        <end position="34"/>
    </location>
</feature>
<evidence type="ECO:0000256" key="5">
    <source>
        <dbReference type="SAM" id="MobiDB-lite"/>
    </source>
</evidence>
<evidence type="ECO:0000313" key="6">
    <source>
        <dbReference type="EMBL" id="VAI11562.1"/>
    </source>
</evidence>
<dbReference type="InterPro" id="IPR004265">
    <property type="entry name" value="Dirigent"/>
</dbReference>
<dbReference type="OMA" id="PWHARSV"/>
<accession>A0A9R0WH50</accession>
<keyword evidence="7" id="KW-1185">Reference proteome</keyword>
<proteinExistence type="inferred from homology"/>
<dbReference type="GO" id="GO:0048046">
    <property type="term" value="C:apoplast"/>
    <property type="evidence" value="ECO:0007669"/>
    <property type="project" value="UniProtKB-SubCell"/>
</dbReference>
<protein>
    <recommendedName>
        <fullName evidence="4">Dirigent protein</fullName>
    </recommendedName>
</protein>
<dbReference type="EMBL" id="LT934118">
    <property type="protein sequence ID" value="VAI11562.1"/>
    <property type="molecule type" value="Genomic_DNA"/>
</dbReference>
<dbReference type="AlphaFoldDB" id="A0A9R0WH50"/>
<comment type="function">
    <text evidence="4">Dirigent proteins impart stereoselectivity on the phenoxy radical-coupling reaction, yielding optically active lignans from two molecules of coniferyl alcohol in the biosynthesis of lignans, flavonolignans, and alkaloids and thus plays a central role in plant secondary metabolism.</text>
</comment>
<comment type="subcellular location">
    <subcellularLocation>
        <location evidence="4">Secreted</location>
        <location evidence="4">Extracellular space</location>
        <location evidence="4">Apoplast</location>
    </subcellularLocation>
</comment>